<reference evidence="1 2" key="1">
    <citation type="submission" date="2015-09" db="EMBL/GenBank/DDBJ databases">
        <authorList>
            <consortium name="Pathogen Informatics"/>
        </authorList>
    </citation>
    <scope>NUCLEOTIDE SEQUENCE [LARGE SCALE GENOMIC DNA]</scope>
    <source>
        <strain evidence="1 2">2789STDY5834884</strain>
    </source>
</reference>
<gene>
    <name evidence="1" type="ORF">ERS852497_00559</name>
</gene>
<evidence type="ECO:0000313" key="2">
    <source>
        <dbReference type="Proteomes" id="UP000095602"/>
    </source>
</evidence>
<dbReference type="EMBL" id="CZAJ01000003">
    <property type="protein sequence ID" value="CUO71420.1"/>
    <property type="molecule type" value="Genomic_DNA"/>
</dbReference>
<accession>A0A174HE56</accession>
<evidence type="ECO:0000313" key="1">
    <source>
        <dbReference type="EMBL" id="CUO71420.1"/>
    </source>
</evidence>
<proteinExistence type="predicted"/>
<name>A0A174HE56_9FIRM</name>
<sequence>MIKTMLKLLFKLTANFLIRCLVKKYMSRIVWPHMNILLTYQNKHVHIIIYIFS</sequence>
<organism evidence="1 2">
    <name type="scientific">Agathobacter rectalis</name>
    <dbReference type="NCBI Taxonomy" id="39491"/>
    <lineage>
        <taxon>Bacteria</taxon>
        <taxon>Bacillati</taxon>
        <taxon>Bacillota</taxon>
        <taxon>Clostridia</taxon>
        <taxon>Lachnospirales</taxon>
        <taxon>Lachnospiraceae</taxon>
        <taxon>Agathobacter</taxon>
    </lineage>
</organism>
<protein>
    <submittedName>
        <fullName evidence="1">Uncharacterized protein</fullName>
    </submittedName>
</protein>
<dbReference type="Proteomes" id="UP000095602">
    <property type="component" value="Unassembled WGS sequence"/>
</dbReference>
<dbReference type="AlphaFoldDB" id="A0A174HE56"/>